<dbReference type="RefSeq" id="WP_380139566.1">
    <property type="nucleotide sequence ID" value="NZ_JBHLUI010000012.1"/>
</dbReference>
<dbReference type="EC" id="2.7.11.1" evidence="9"/>
<keyword evidence="4 5" id="KW-0067">ATP-binding</keyword>
<organism evidence="9 10">
    <name type="scientific">Kineococcus gynurae</name>
    <dbReference type="NCBI Taxonomy" id="452979"/>
    <lineage>
        <taxon>Bacteria</taxon>
        <taxon>Bacillati</taxon>
        <taxon>Actinomycetota</taxon>
        <taxon>Actinomycetes</taxon>
        <taxon>Kineosporiales</taxon>
        <taxon>Kineosporiaceae</taxon>
        <taxon>Kineococcus</taxon>
    </lineage>
</organism>
<keyword evidence="7" id="KW-0472">Membrane</keyword>
<accession>A0ABV5LPH0</accession>
<protein>
    <submittedName>
        <fullName evidence="9">Serine/threonine-protein kinase</fullName>
        <ecNumber evidence="9">2.7.11.1</ecNumber>
    </submittedName>
</protein>
<comment type="caution">
    <text evidence="9">The sequence shown here is derived from an EMBL/GenBank/DDBJ whole genome shotgun (WGS) entry which is preliminary data.</text>
</comment>
<feature type="transmembrane region" description="Helical" evidence="7">
    <location>
        <begin position="500"/>
        <end position="521"/>
    </location>
</feature>
<feature type="transmembrane region" description="Helical" evidence="7">
    <location>
        <begin position="533"/>
        <end position="553"/>
    </location>
</feature>
<reference evidence="9 10" key="1">
    <citation type="submission" date="2024-09" db="EMBL/GenBank/DDBJ databases">
        <authorList>
            <person name="Sun Q."/>
            <person name="Mori K."/>
        </authorList>
    </citation>
    <scope>NUCLEOTIDE SEQUENCE [LARGE SCALE GENOMIC DNA]</scope>
    <source>
        <strain evidence="9 10">TISTR 1856</strain>
    </source>
</reference>
<evidence type="ECO:0000313" key="9">
    <source>
        <dbReference type="EMBL" id="MFB9375992.1"/>
    </source>
</evidence>
<evidence type="ECO:0000256" key="1">
    <source>
        <dbReference type="ARBA" id="ARBA00022679"/>
    </source>
</evidence>
<dbReference type="EMBL" id="JBHMDM010000001">
    <property type="protein sequence ID" value="MFB9375992.1"/>
    <property type="molecule type" value="Genomic_DNA"/>
</dbReference>
<keyword evidence="7" id="KW-1133">Transmembrane helix</keyword>
<dbReference type="PROSITE" id="PS00108">
    <property type="entry name" value="PROTEIN_KINASE_ST"/>
    <property type="match status" value="1"/>
</dbReference>
<sequence length="610" mass="62634">MVTPHPNSLGDAMTRPVGRGSHPAPGTRLGDYRLDRVIGEGGMGVVYLGLDAEHHVVAVKVLKPHIAGDPQARQRLAREVSTLERVRSPRVAEVIAADVDGPWPHLVTRYVPGPSLETVIAESGPLRGPALRELGHGLAEALTAIHRAGVVHRDLKPANVLLLDGRPVVIDFGIAHVADDVRLTSTGLVMGTPGYLSPEVVAGGTVSPATDWWGWAATTAYAATGRPPFGRGPMEAVLDRVRRADVDLAGLSTPLRDGLLAALAVNPAHRPSPQEILRVLDEVAAGSDGRTSALTHGDPSSRFASLIAPEEERPPADAQPTAAFGTGVGPDATTVLPAYRPAPTGPAASGAAPAVPPPGPPADATAQLPRVQQAPPGWIPSAPGPDPARRPVPPPVAPTPGRGRPAGQAGPPLGTNGQPARPQRTWTIAAGLLALVGVFAVAPTAGLVIAVLGATLFRTVDRTAAGLFRRRWEAGPRASDAWVAGFSAPWNVLRSLLSTLLASILPVLVGISGAFLAGLIAGQGVVDRPDRPVLLALGGLLGLLTGWFGPGGASLQRGTRVSVRRVLAGERATGIVVGILLLVAVAAVITAAGGSTPDWYPLPGSPVDLL</sequence>
<evidence type="ECO:0000256" key="2">
    <source>
        <dbReference type="ARBA" id="ARBA00022741"/>
    </source>
</evidence>
<evidence type="ECO:0000256" key="4">
    <source>
        <dbReference type="ARBA" id="ARBA00022840"/>
    </source>
</evidence>
<feature type="compositionally biased region" description="Low complexity" evidence="6">
    <location>
        <begin position="341"/>
        <end position="353"/>
    </location>
</feature>
<evidence type="ECO:0000256" key="7">
    <source>
        <dbReference type="SAM" id="Phobius"/>
    </source>
</evidence>
<gene>
    <name evidence="9" type="ORF">ACFFVI_03325</name>
</gene>
<feature type="region of interest" description="Disordered" evidence="6">
    <location>
        <begin position="311"/>
        <end position="421"/>
    </location>
</feature>
<dbReference type="Pfam" id="PF00069">
    <property type="entry name" value="Pkinase"/>
    <property type="match status" value="1"/>
</dbReference>
<dbReference type="InterPro" id="IPR000719">
    <property type="entry name" value="Prot_kinase_dom"/>
</dbReference>
<evidence type="ECO:0000256" key="5">
    <source>
        <dbReference type="PROSITE-ProRule" id="PRU10141"/>
    </source>
</evidence>
<dbReference type="PANTHER" id="PTHR43289">
    <property type="entry name" value="MITOGEN-ACTIVATED PROTEIN KINASE KINASE KINASE 20-RELATED"/>
    <property type="match status" value="1"/>
</dbReference>
<dbReference type="PANTHER" id="PTHR43289:SF34">
    <property type="entry name" value="SERINE_THREONINE-PROTEIN KINASE YBDM-RELATED"/>
    <property type="match status" value="1"/>
</dbReference>
<feature type="binding site" evidence="5">
    <location>
        <position position="60"/>
    </location>
    <ligand>
        <name>ATP</name>
        <dbReference type="ChEBI" id="CHEBI:30616"/>
    </ligand>
</feature>
<dbReference type="GO" id="GO:0004674">
    <property type="term" value="F:protein serine/threonine kinase activity"/>
    <property type="evidence" value="ECO:0007669"/>
    <property type="project" value="UniProtKB-EC"/>
</dbReference>
<dbReference type="SMART" id="SM00220">
    <property type="entry name" value="S_TKc"/>
    <property type="match status" value="1"/>
</dbReference>
<dbReference type="Proteomes" id="UP001589748">
    <property type="component" value="Unassembled WGS sequence"/>
</dbReference>
<keyword evidence="1 9" id="KW-0808">Transferase</keyword>
<feature type="transmembrane region" description="Helical" evidence="7">
    <location>
        <begin position="574"/>
        <end position="593"/>
    </location>
</feature>
<dbReference type="InterPro" id="IPR017441">
    <property type="entry name" value="Protein_kinase_ATP_BS"/>
</dbReference>
<dbReference type="PROSITE" id="PS50011">
    <property type="entry name" value="PROTEIN_KINASE_DOM"/>
    <property type="match status" value="1"/>
</dbReference>
<keyword evidence="10" id="KW-1185">Reference proteome</keyword>
<feature type="transmembrane region" description="Helical" evidence="7">
    <location>
        <begin position="426"/>
        <end position="452"/>
    </location>
</feature>
<proteinExistence type="predicted"/>
<feature type="region of interest" description="Disordered" evidence="6">
    <location>
        <begin position="1"/>
        <end position="30"/>
    </location>
</feature>
<dbReference type="PROSITE" id="PS00107">
    <property type="entry name" value="PROTEIN_KINASE_ATP"/>
    <property type="match status" value="1"/>
</dbReference>
<keyword evidence="2 5" id="KW-0547">Nucleotide-binding</keyword>
<feature type="compositionally biased region" description="Pro residues" evidence="6">
    <location>
        <begin position="382"/>
        <end position="398"/>
    </location>
</feature>
<dbReference type="CDD" id="cd14014">
    <property type="entry name" value="STKc_PknB_like"/>
    <property type="match status" value="1"/>
</dbReference>
<name>A0ABV5LPH0_9ACTN</name>
<dbReference type="SUPFAM" id="SSF56112">
    <property type="entry name" value="Protein kinase-like (PK-like)"/>
    <property type="match status" value="1"/>
</dbReference>
<evidence type="ECO:0000313" key="10">
    <source>
        <dbReference type="Proteomes" id="UP001589748"/>
    </source>
</evidence>
<feature type="domain" description="Protein kinase" evidence="8">
    <location>
        <begin position="32"/>
        <end position="284"/>
    </location>
</feature>
<dbReference type="Gene3D" id="3.30.200.20">
    <property type="entry name" value="Phosphorylase Kinase, domain 1"/>
    <property type="match status" value="1"/>
</dbReference>
<dbReference type="InterPro" id="IPR008271">
    <property type="entry name" value="Ser/Thr_kinase_AS"/>
</dbReference>
<keyword evidence="3 9" id="KW-0418">Kinase</keyword>
<evidence type="ECO:0000256" key="3">
    <source>
        <dbReference type="ARBA" id="ARBA00022777"/>
    </source>
</evidence>
<evidence type="ECO:0000256" key="6">
    <source>
        <dbReference type="SAM" id="MobiDB-lite"/>
    </source>
</evidence>
<dbReference type="InterPro" id="IPR011009">
    <property type="entry name" value="Kinase-like_dom_sf"/>
</dbReference>
<evidence type="ECO:0000259" key="8">
    <source>
        <dbReference type="PROSITE" id="PS50011"/>
    </source>
</evidence>
<dbReference type="Gene3D" id="1.10.510.10">
    <property type="entry name" value="Transferase(Phosphotransferase) domain 1"/>
    <property type="match status" value="1"/>
</dbReference>
<keyword evidence="7" id="KW-0812">Transmembrane</keyword>
<feature type="compositionally biased region" description="Low complexity" evidence="6">
    <location>
        <begin position="399"/>
        <end position="412"/>
    </location>
</feature>